<dbReference type="PROSITE" id="PS01159">
    <property type="entry name" value="WW_DOMAIN_1"/>
    <property type="match status" value="1"/>
</dbReference>
<evidence type="ECO:0000259" key="14">
    <source>
        <dbReference type="PROSITE" id="PS50102"/>
    </source>
</evidence>
<dbReference type="InterPro" id="IPR012677">
    <property type="entry name" value="Nucleotide-bd_a/b_plait_sf"/>
</dbReference>
<feature type="zinc finger region" description="C3H1-type" evidence="12">
    <location>
        <begin position="173"/>
        <end position="200"/>
    </location>
</feature>
<dbReference type="InParanoid" id="A7SHW9"/>
<sequence length="322" mass="37158">MSQFCEQRGNWVAYYHWVSGYYFYTNVKTQVTQWEVPAYWNNLPPVYNPWSHSYPVSTPSEPTPDSASSTVGENNQTDQDEDEETNSFKITAEEIAKNLEKYKKRPAKRQADPDEKKKVHWIPEGATEYNIWYDRWVGEHWHKDTMGAEESETRCCLATDAGFTKATILEQSGNKHYYCIYFAKGCCHLGAECGFIHSIPTEKDVGRFGLAQDCFGRDRHQNHKENLGGVGAFDKESCTLYVGGLTLHTKLEEWLWEEFGEWGEIEDIRIIPKKNIAFVRYKSRLNAEFAKVAMADQRLGGRHLMNVAGQMMTQTPRPLLRI</sequence>
<evidence type="ECO:0000256" key="10">
    <source>
        <dbReference type="ARBA" id="ARBA00023242"/>
    </source>
</evidence>
<dbReference type="InterPro" id="IPR000504">
    <property type="entry name" value="RRM_dom"/>
</dbReference>
<dbReference type="PhylomeDB" id="A7SHW9"/>
<dbReference type="SUPFAM" id="SSF54928">
    <property type="entry name" value="RNA-binding domain, RBD"/>
    <property type="match status" value="1"/>
</dbReference>
<evidence type="ECO:0000256" key="1">
    <source>
        <dbReference type="ARBA" id="ARBA00004123"/>
    </source>
</evidence>
<dbReference type="Proteomes" id="UP000001593">
    <property type="component" value="Unassembled WGS sequence"/>
</dbReference>
<dbReference type="KEGG" id="nve:5508187"/>
<dbReference type="GO" id="GO:0008270">
    <property type="term" value="F:zinc ion binding"/>
    <property type="evidence" value="ECO:0007669"/>
    <property type="project" value="UniProtKB-KW"/>
</dbReference>
<dbReference type="PANTHER" id="PTHR14089">
    <property type="entry name" value="PRE-MRNA-SPLICING FACTOR RBM22"/>
    <property type="match status" value="1"/>
</dbReference>
<evidence type="ECO:0000259" key="15">
    <source>
        <dbReference type="PROSITE" id="PS50103"/>
    </source>
</evidence>
<dbReference type="GO" id="GO:0006397">
    <property type="term" value="P:mRNA processing"/>
    <property type="evidence" value="ECO:0007669"/>
    <property type="project" value="UniProtKB-KW"/>
</dbReference>
<evidence type="ECO:0000256" key="6">
    <source>
        <dbReference type="ARBA" id="ARBA00022771"/>
    </source>
</evidence>
<protein>
    <submittedName>
        <fullName evidence="16">Uncharacterized protein</fullName>
    </submittedName>
</protein>
<dbReference type="AlphaFoldDB" id="A7SHW9"/>
<feature type="domain" description="C3H1-type" evidence="15">
    <location>
        <begin position="173"/>
        <end position="200"/>
    </location>
</feature>
<name>A7SHW9_NEMVE</name>
<dbReference type="GO" id="GO:0017070">
    <property type="term" value="F:U6 snRNA binding"/>
    <property type="evidence" value="ECO:0000318"/>
    <property type="project" value="GO_Central"/>
</dbReference>
<comment type="subcellular location">
    <subcellularLocation>
        <location evidence="1">Nucleus</location>
    </subcellularLocation>
</comment>
<proteinExistence type="inferred from homology"/>
<gene>
    <name evidence="16" type="ORF">NEMVEDRAFT_v1g245383</name>
</gene>
<reference evidence="16 17" key="1">
    <citation type="journal article" date="2007" name="Science">
        <title>Sea anemone genome reveals ancestral eumetazoan gene repertoire and genomic organization.</title>
        <authorList>
            <person name="Putnam N.H."/>
            <person name="Srivastava M."/>
            <person name="Hellsten U."/>
            <person name="Dirks B."/>
            <person name="Chapman J."/>
            <person name="Salamov A."/>
            <person name="Terry A."/>
            <person name="Shapiro H."/>
            <person name="Lindquist E."/>
            <person name="Kapitonov V.V."/>
            <person name="Jurka J."/>
            <person name="Genikhovich G."/>
            <person name="Grigoriev I.V."/>
            <person name="Lucas S.M."/>
            <person name="Steele R.E."/>
            <person name="Finnerty J.R."/>
            <person name="Technau U."/>
            <person name="Martindale M.Q."/>
            <person name="Rokhsar D.S."/>
        </authorList>
    </citation>
    <scope>NUCLEOTIDE SEQUENCE [LARGE SCALE GENOMIC DNA]</scope>
    <source>
        <strain evidence="17">CH2 X CH6</strain>
    </source>
</reference>
<feature type="domain" description="RRM" evidence="14">
    <location>
        <begin position="238"/>
        <end position="304"/>
    </location>
</feature>
<dbReference type="PROSITE" id="PS50103">
    <property type="entry name" value="ZF_C3H1"/>
    <property type="match status" value="1"/>
</dbReference>
<feature type="compositionally biased region" description="Polar residues" evidence="13">
    <location>
        <begin position="55"/>
        <end position="72"/>
    </location>
</feature>
<dbReference type="GO" id="GO:0000974">
    <property type="term" value="C:Prp19 complex"/>
    <property type="evidence" value="ECO:0000318"/>
    <property type="project" value="GO_Central"/>
</dbReference>
<dbReference type="eggNOG" id="KOG0118">
    <property type="taxonomic scope" value="Eukaryota"/>
</dbReference>
<dbReference type="PANTHER" id="PTHR14089:SF2">
    <property type="entry name" value="PRE-MRNA-SPLICING FACTOR CWC2"/>
    <property type="match status" value="1"/>
</dbReference>
<keyword evidence="7 12" id="KW-0862">Zinc</keyword>
<dbReference type="InterPro" id="IPR000571">
    <property type="entry name" value="Znf_CCCH"/>
</dbReference>
<evidence type="ECO:0000256" key="13">
    <source>
        <dbReference type="SAM" id="MobiDB-lite"/>
    </source>
</evidence>
<dbReference type="GO" id="GO:0008380">
    <property type="term" value="P:RNA splicing"/>
    <property type="evidence" value="ECO:0007669"/>
    <property type="project" value="UniProtKB-KW"/>
</dbReference>
<dbReference type="Pfam" id="PF00076">
    <property type="entry name" value="RRM_1"/>
    <property type="match status" value="1"/>
</dbReference>
<dbReference type="Pfam" id="PF16131">
    <property type="entry name" value="Torus"/>
    <property type="match status" value="1"/>
</dbReference>
<dbReference type="SMART" id="SM00360">
    <property type="entry name" value="RRM"/>
    <property type="match status" value="1"/>
</dbReference>
<dbReference type="PROSITE" id="PS50102">
    <property type="entry name" value="RRM"/>
    <property type="match status" value="1"/>
</dbReference>
<evidence type="ECO:0000256" key="9">
    <source>
        <dbReference type="ARBA" id="ARBA00023187"/>
    </source>
</evidence>
<comment type="similarity">
    <text evidence="2">Belongs to the RRM CWC2 family.</text>
</comment>
<evidence type="ECO:0000256" key="4">
    <source>
        <dbReference type="ARBA" id="ARBA00022723"/>
    </source>
</evidence>
<accession>A7SHW9</accession>
<dbReference type="OrthoDB" id="10251848at2759"/>
<keyword evidence="17" id="KW-1185">Reference proteome</keyword>
<evidence type="ECO:0000256" key="11">
    <source>
        <dbReference type="PROSITE-ProRule" id="PRU00176"/>
    </source>
</evidence>
<dbReference type="Gene3D" id="3.30.70.330">
    <property type="match status" value="1"/>
</dbReference>
<dbReference type="GO" id="GO:0071007">
    <property type="term" value="C:U2-type catalytic step 2 spliceosome"/>
    <property type="evidence" value="ECO:0000318"/>
    <property type="project" value="GO_Central"/>
</dbReference>
<keyword evidence="6 12" id="KW-0863">Zinc-finger</keyword>
<evidence type="ECO:0000256" key="2">
    <source>
        <dbReference type="ARBA" id="ARBA00008024"/>
    </source>
</evidence>
<evidence type="ECO:0000313" key="16">
    <source>
        <dbReference type="EMBL" id="EDO36726.1"/>
    </source>
</evidence>
<keyword evidence="9" id="KW-0508">mRNA splicing</keyword>
<feature type="region of interest" description="Disordered" evidence="13">
    <location>
        <begin position="55"/>
        <end position="88"/>
    </location>
</feature>
<dbReference type="FunFam" id="3.30.70.330:FF:000718">
    <property type="entry name" value="Pre-mRNA-splicing factor CWC2"/>
    <property type="match status" value="1"/>
</dbReference>
<dbReference type="EMBL" id="DS469663">
    <property type="protein sequence ID" value="EDO36726.1"/>
    <property type="molecule type" value="Genomic_DNA"/>
</dbReference>
<dbReference type="InterPro" id="IPR001202">
    <property type="entry name" value="WW_dom"/>
</dbReference>
<dbReference type="STRING" id="45351.A7SHW9"/>
<dbReference type="GO" id="GO:0036002">
    <property type="term" value="F:pre-mRNA binding"/>
    <property type="evidence" value="ECO:0000318"/>
    <property type="project" value="GO_Central"/>
</dbReference>
<dbReference type="InterPro" id="IPR032297">
    <property type="entry name" value="Torus"/>
</dbReference>
<keyword evidence="8 11" id="KW-0694">RNA-binding</keyword>
<dbReference type="HOGENOM" id="CLU_864081_0_0_1"/>
<keyword evidence="5" id="KW-0747">Spliceosome</keyword>
<keyword evidence="4 12" id="KW-0479">Metal-binding</keyword>
<keyword evidence="3" id="KW-0507">mRNA processing</keyword>
<evidence type="ECO:0000256" key="5">
    <source>
        <dbReference type="ARBA" id="ARBA00022728"/>
    </source>
</evidence>
<evidence type="ECO:0000256" key="8">
    <source>
        <dbReference type="ARBA" id="ARBA00022884"/>
    </source>
</evidence>
<dbReference type="InterPro" id="IPR039171">
    <property type="entry name" value="Cwc2/Slt11"/>
</dbReference>
<organism evidence="16 17">
    <name type="scientific">Nematostella vectensis</name>
    <name type="common">Starlet sea anemone</name>
    <dbReference type="NCBI Taxonomy" id="45351"/>
    <lineage>
        <taxon>Eukaryota</taxon>
        <taxon>Metazoa</taxon>
        <taxon>Cnidaria</taxon>
        <taxon>Anthozoa</taxon>
        <taxon>Hexacorallia</taxon>
        <taxon>Actiniaria</taxon>
        <taxon>Edwardsiidae</taxon>
        <taxon>Nematostella</taxon>
    </lineage>
</organism>
<dbReference type="InterPro" id="IPR035979">
    <property type="entry name" value="RBD_domain_sf"/>
</dbReference>
<keyword evidence="10" id="KW-0539">Nucleus</keyword>
<evidence type="ECO:0000256" key="3">
    <source>
        <dbReference type="ARBA" id="ARBA00022664"/>
    </source>
</evidence>
<dbReference type="GO" id="GO:0071006">
    <property type="term" value="C:U2-type catalytic step 1 spliceosome"/>
    <property type="evidence" value="ECO:0000318"/>
    <property type="project" value="GO_Central"/>
</dbReference>
<evidence type="ECO:0000256" key="7">
    <source>
        <dbReference type="ARBA" id="ARBA00022833"/>
    </source>
</evidence>
<evidence type="ECO:0000313" key="17">
    <source>
        <dbReference type="Proteomes" id="UP000001593"/>
    </source>
</evidence>
<evidence type="ECO:0000256" key="12">
    <source>
        <dbReference type="PROSITE-ProRule" id="PRU00723"/>
    </source>
</evidence>